<organism evidence="8 9">
    <name type="scientific">Heliorestis convoluta</name>
    <dbReference type="NCBI Taxonomy" id="356322"/>
    <lineage>
        <taxon>Bacteria</taxon>
        <taxon>Bacillati</taxon>
        <taxon>Bacillota</taxon>
        <taxon>Clostridia</taxon>
        <taxon>Eubacteriales</taxon>
        <taxon>Heliobacteriaceae</taxon>
        <taxon>Heliorestis</taxon>
    </lineage>
</organism>
<dbReference type="OrthoDB" id="9810939at2"/>
<comment type="function">
    <text evidence="7">This is one of the proteins that bind and probably mediate the attachment of the 5S RNA into the large ribosomal subunit, where it forms part of the central protuberance.</text>
</comment>
<keyword evidence="8" id="KW-0012">Acyltransferase</keyword>
<dbReference type="SUPFAM" id="SSF53137">
    <property type="entry name" value="Translational machinery components"/>
    <property type="match status" value="1"/>
</dbReference>
<proteinExistence type="inferred from homology"/>
<keyword evidence="2 7" id="KW-0699">rRNA-binding</keyword>
<keyword evidence="9" id="KW-1185">Reference proteome</keyword>
<dbReference type="PANTHER" id="PTHR12899:SF3">
    <property type="entry name" value="LARGE RIBOSOMAL SUBUNIT PROTEIN UL18M"/>
    <property type="match status" value="1"/>
</dbReference>
<keyword evidence="5 7" id="KW-0687">Ribonucleoprotein</keyword>
<dbReference type="PANTHER" id="PTHR12899">
    <property type="entry name" value="39S RIBOSOMAL PROTEIN L18, MITOCHONDRIAL"/>
    <property type="match status" value="1"/>
</dbReference>
<dbReference type="RefSeq" id="WP_153726203.1">
    <property type="nucleotide sequence ID" value="NZ_CP045875.1"/>
</dbReference>
<dbReference type="GO" id="GO:0006412">
    <property type="term" value="P:translation"/>
    <property type="evidence" value="ECO:0007669"/>
    <property type="project" value="UniProtKB-UniRule"/>
</dbReference>
<dbReference type="GO" id="GO:0022625">
    <property type="term" value="C:cytosolic large ribosomal subunit"/>
    <property type="evidence" value="ECO:0007669"/>
    <property type="project" value="TreeGrafter"/>
</dbReference>
<protein>
    <recommendedName>
        <fullName evidence="6 7">Large ribosomal subunit protein uL18</fullName>
    </recommendedName>
</protein>
<dbReference type="EMBL" id="CP045875">
    <property type="protein sequence ID" value="QGG49170.1"/>
    <property type="molecule type" value="Genomic_DNA"/>
</dbReference>
<comment type="similarity">
    <text evidence="1 7">Belongs to the universal ribosomal protein uL18 family.</text>
</comment>
<dbReference type="GO" id="GO:0016746">
    <property type="term" value="F:acyltransferase activity"/>
    <property type="evidence" value="ECO:0007669"/>
    <property type="project" value="UniProtKB-KW"/>
</dbReference>
<dbReference type="NCBIfam" id="TIGR00060">
    <property type="entry name" value="L18_bact"/>
    <property type="match status" value="1"/>
</dbReference>
<accession>A0A5Q2NA67</accession>
<dbReference type="InterPro" id="IPR005484">
    <property type="entry name" value="Ribosomal_uL18_bac/plant/anim"/>
</dbReference>
<evidence type="ECO:0000256" key="3">
    <source>
        <dbReference type="ARBA" id="ARBA00022884"/>
    </source>
</evidence>
<dbReference type="Pfam" id="PF00861">
    <property type="entry name" value="Ribosomal_L18p"/>
    <property type="match status" value="1"/>
</dbReference>
<keyword evidence="8" id="KW-0808">Transferase</keyword>
<comment type="subunit">
    <text evidence="7">Part of the 50S ribosomal subunit; part of the 5S rRNA/L5/L18/L25 subcomplex. Contacts the 5S and 23S rRNAs.</text>
</comment>
<reference evidence="9" key="1">
    <citation type="submission" date="2019-11" db="EMBL/GenBank/DDBJ databases">
        <title>Genome sequence of Heliorestis convoluta strain HH, an alkaliphilic and minimalistic phototrophic bacterium from a soda lake in Egypt.</title>
        <authorList>
            <person name="Dewey E.D."/>
            <person name="Stokes L.M."/>
            <person name="Burchell B.M."/>
            <person name="Shaffer K.N."/>
            <person name="Huntington A.M."/>
            <person name="Baker J.M."/>
            <person name="Nadendla S."/>
            <person name="Giglio M.G."/>
            <person name="Touchman J.W."/>
            <person name="Blankenship R.E."/>
            <person name="Madigan M.T."/>
            <person name="Sattley W.M."/>
        </authorList>
    </citation>
    <scope>NUCLEOTIDE SEQUENCE [LARGE SCALE GENOMIC DNA]</scope>
    <source>
        <strain evidence="9">HH</strain>
    </source>
</reference>
<evidence type="ECO:0000256" key="6">
    <source>
        <dbReference type="ARBA" id="ARBA00035197"/>
    </source>
</evidence>
<dbReference type="FunFam" id="3.30.420.100:FF:000001">
    <property type="entry name" value="50S ribosomal protein L18"/>
    <property type="match status" value="1"/>
</dbReference>
<dbReference type="Gene3D" id="3.30.420.100">
    <property type="match status" value="1"/>
</dbReference>
<evidence type="ECO:0000256" key="7">
    <source>
        <dbReference type="HAMAP-Rule" id="MF_01337"/>
    </source>
</evidence>
<evidence type="ECO:0000313" key="8">
    <source>
        <dbReference type="EMBL" id="QGG49170.1"/>
    </source>
</evidence>
<evidence type="ECO:0000313" key="9">
    <source>
        <dbReference type="Proteomes" id="UP000366051"/>
    </source>
</evidence>
<evidence type="ECO:0000256" key="4">
    <source>
        <dbReference type="ARBA" id="ARBA00022980"/>
    </source>
</evidence>
<keyword evidence="4 7" id="KW-0689">Ribosomal protein</keyword>
<dbReference type="CDD" id="cd00432">
    <property type="entry name" value="Ribosomal_L18_L5e"/>
    <property type="match status" value="1"/>
</dbReference>
<dbReference type="KEGG" id="hcv:FTV88_3095"/>
<keyword evidence="3 7" id="KW-0694">RNA-binding</keyword>
<name>A0A5Q2NA67_9FIRM</name>
<evidence type="ECO:0000256" key="5">
    <source>
        <dbReference type="ARBA" id="ARBA00023274"/>
    </source>
</evidence>
<dbReference type="GO" id="GO:0008097">
    <property type="term" value="F:5S rRNA binding"/>
    <property type="evidence" value="ECO:0007669"/>
    <property type="project" value="TreeGrafter"/>
</dbReference>
<dbReference type="InterPro" id="IPR004389">
    <property type="entry name" value="Ribosomal_uL18_bac-type"/>
</dbReference>
<dbReference type="Proteomes" id="UP000366051">
    <property type="component" value="Chromosome"/>
</dbReference>
<sequence>MIKKEDRNKVRKRKHLRVRKNLKGVEARPRLSVFRSLNHIYAQVINDVTGETLVAASSLDADIKDQNASGGNIEGAKQVGTLIAKKALEKGIDKVVFDRGGYIYHGRVAALASAAREAGLQF</sequence>
<evidence type="ECO:0000256" key="2">
    <source>
        <dbReference type="ARBA" id="ARBA00022730"/>
    </source>
</evidence>
<gene>
    <name evidence="7 8" type="primary">rplR</name>
    <name evidence="8" type="ORF">FTV88_3095</name>
</gene>
<evidence type="ECO:0000256" key="1">
    <source>
        <dbReference type="ARBA" id="ARBA00007116"/>
    </source>
</evidence>
<dbReference type="InterPro" id="IPR057268">
    <property type="entry name" value="Ribosomal_L18"/>
</dbReference>
<dbReference type="HAMAP" id="MF_01337_B">
    <property type="entry name" value="Ribosomal_uL18_B"/>
    <property type="match status" value="1"/>
</dbReference>
<dbReference type="AlphaFoldDB" id="A0A5Q2NA67"/>
<dbReference type="GO" id="GO:0003735">
    <property type="term" value="F:structural constituent of ribosome"/>
    <property type="evidence" value="ECO:0007669"/>
    <property type="project" value="InterPro"/>
</dbReference>